<dbReference type="PROSITE" id="PS51671">
    <property type="entry name" value="ACT"/>
    <property type="match status" value="1"/>
</dbReference>
<protein>
    <submittedName>
        <fullName evidence="9">MgtC/SapB family protein</fullName>
    </submittedName>
</protein>
<gene>
    <name evidence="9" type="ORF">FOF52_03745</name>
</gene>
<dbReference type="Pfam" id="PF02308">
    <property type="entry name" value="MgtC"/>
    <property type="match status" value="1"/>
</dbReference>
<sequence length="245" mass="26047">MGARTAMATNLTDFAAQSWPQALALLSALVLCSLIGLEREWRNKNAGLRTHTLVGLGSALFMLVGKYGFGDVLAGDLVMLDPSRVAGQIVSGIGFIGAGLIFVRRDMVRGLTTAAAVWVSCAVGMACGAGLWLLGVWVTAGYFLVMFAYPPLLRLLTRSQPTTALLRVNYDDGRGVLRTILALAVDHGFAVHDVHTQRRTERDGAATVDLDLRLAGRTATGVLAAALSETDGVRQVRVLQPVEGD</sequence>
<dbReference type="RefSeq" id="WP_248592444.1">
    <property type="nucleotide sequence ID" value="NZ_BAABEB010000012.1"/>
</dbReference>
<dbReference type="InterPro" id="IPR003416">
    <property type="entry name" value="MgtC/SapB/SrpB/YhiD_fam"/>
</dbReference>
<evidence type="ECO:0000259" key="8">
    <source>
        <dbReference type="PROSITE" id="PS51671"/>
    </source>
</evidence>
<accession>A0ABY4KY90</accession>
<feature type="domain" description="ACT" evidence="8">
    <location>
        <begin position="165"/>
        <end position="244"/>
    </location>
</feature>
<evidence type="ECO:0000256" key="6">
    <source>
        <dbReference type="ARBA" id="ARBA00023136"/>
    </source>
</evidence>
<comment type="similarity">
    <text evidence="2">Belongs to the MgtC/SapB family.</text>
</comment>
<keyword evidence="3" id="KW-1003">Cell membrane</keyword>
<dbReference type="InterPro" id="IPR002912">
    <property type="entry name" value="ACT_dom"/>
</dbReference>
<keyword evidence="10" id="KW-1185">Reference proteome</keyword>
<dbReference type="InterPro" id="IPR049177">
    <property type="entry name" value="MgtC_SapB_SrpB_YhiD_N"/>
</dbReference>
<keyword evidence="6 7" id="KW-0472">Membrane</keyword>
<evidence type="ECO:0000256" key="1">
    <source>
        <dbReference type="ARBA" id="ARBA00004651"/>
    </source>
</evidence>
<reference evidence="9 10" key="1">
    <citation type="submission" date="2020-04" db="EMBL/GenBank/DDBJ databases">
        <title>Thermobifida alba genome sequencing and assembly.</title>
        <authorList>
            <person name="Luzics S."/>
            <person name="Horvath B."/>
            <person name="Nagy I."/>
            <person name="Toth A."/>
            <person name="Nagy I."/>
            <person name="Kukolya J."/>
        </authorList>
    </citation>
    <scope>NUCLEOTIDE SEQUENCE [LARGE SCALE GENOMIC DNA]</scope>
    <source>
        <strain evidence="9 10">DSM 43795</strain>
    </source>
</reference>
<evidence type="ECO:0000313" key="9">
    <source>
        <dbReference type="EMBL" id="UPT20189.1"/>
    </source>
</evidence>
<proteinExistence type="inferred from homology"/>
<evidence type="ECO:0000256" key="3">
    <source>
        <dbReference type="ARBA" id="ARBA00022475"/>
    </source>
</evidence>
<dbReference type="PANTHER" id="PTHR33778">
    <property type="entry name" value="PROTEIN MGTC"/>
    <property type="match status" value="1"/>
</dbReference>
<dbReference type="Proteomes" id="UP000832041">
    <property type="component" value="Chromosome"/>
</dbReference>
<keyword evidence="4 7" id="KW-0812">Transmembrane</keyword>
<dbReference type="EMBL" id="CP051627">
    <property type="protein sequence ID" value="UPT20189.1"/>
    <property type="molecule type" value="Genomic_DNA"/>
</dbReference>
<dbReference type="PRINTS" id="PR01837">
    <property type="entry name" value="MGTCSAPBPROT"/>
</dbReference>
<organism evidence="9 10">
    <name type="scientific">Thermobifida alba</name>
    <name type="common">Thermomonospora alba</name>
    <dbReference type="NCBI Taxonomy" id="53522"/>
    <lineage>
        <taxon>Bacteria</taxon>
        <taxon>Bacillati</taxon>
        <taxon>Actinomycetota</taxon>
        <taxon>Actinomycetes</taxon>
        <taxon>Streptosporangiales</taxon>
        <taxon>Nocardiopsidaceae</taxon>
        <taxon>Thermobifida</taxon>
    </lineage>
</organism>
<feature type="transmembrane region" description="Helical" evidence="7">
    <location>
        <begin position="46"/>
        <end position="65"/>
    </location>
</feature>
<feature type="transmembrane region" description="Helical" evidence="7">
    <location>
        <begin position="19"/>
        <end position="37"/>
    </location>
</feature>
<evidence type="ECO:0000256" key="2">
    <source>
        <dbReference type="ARBA" id="ARBA00009298"/>
    </source>
</evidence>
<dbReference type="PANTHER" id="PTHR33778:SF1">
    <property type="entry name" value="MAGNESIUM TRANSPORTER YHID-RELATED"/>
    <property type="match status" value="1"/>
</dbReference>
<evidence type="ECO:0000256" key="4">
    <source>
        <dbReference type="ARBA" id="ARBA00022692"/>
    </source>
</evidence>
<evidence type="ECO:0000313" key="10">
    <source>
        <dbReference type="Proteomes" id="UP000832041"/>
    </source>
</evidence>
<feature type="transmembrane region" description="Helical" evidence="7">
    <location>
        <begin position="115"/>
        <end position="134"/>
    </location>
</feature>
<name>A0ABY4KY90_THEAE</name>
<feature type="transmembrane region" description="Helical" evidence="7">
    <location>
        <begin position="85"/>
        <end position="103"/>
    </location>
</feature>
<comment type="subcellular location">
    <subcellularLocation>
        <location evidence="1">Cell membrane</location>
        <topology evidence="1">Multi-pass membrane protein</topology>
    </subcellularLocation>
</comment>
<evidence type="ECO:0000256" key="5">
    <source>
        <dbReference type="ARBA" id="ARBA00022989"/>
    </source>
</evidence>
<keyword evidence="5 7" id="KW-1133">Transmembrane helix</keyword>
<evidence type="ECO:0000256" key="7">
    <source>
        <dbReference type="SAM" id="Phobius"/>
    </source>
</evidence>